<comment type="caution">
    <text evidence="3">The sequence shown here is derived from an EMBL/GenBank/DDBJ whole genome shotgun (WGS) entry which is preliminary data.</text>
</comment>
<evidence type="ECO:0000256" key="1">
    <source>
        <dbReference type="SAM" id="SignalP"/>
    </source>
</evidence>
<accession>A0A557R1S2</accession>
<reference evidence="3 4" key="1">
    <citation type="submission" date="2019-07" db="EMBL/GenBank/DDBJ databases">
        <title>The pathways for chlorine oxyanion respiration interact through the shared metabolite chlorate.</title>
        <authorList>
            <person name="Barnum T.P."/>
            <person name="Cheng Y."/>
            <person name="Hill K.A."/>
            <person name="Lucas L.N."/>
            <person name="Carlson H.K."/>
            <person name="Coates J.D."/>
        </authorList>
    </citation>
    <scope>NUCLEOTIDE SEQUENCE [LARGE SCALE GENOMIC DNA]</scope>
    <source>
        <strain evidence="3 4">SFB-3</strain>
    </source>
</reference>
<keyword evidence="4" id="KW-1185">Reference proteome</keyword>
<dbReference type="Proteomes" id="UP000319502">
    <property type="component" value="Unassembled WGS sequence"/>
</dbReference>
<proteinExistence type="predicted"/>
<dbReference type="Pfam" id="PF11845">
    <property type="entry name" value="Tll0287-like"/>
    <property type="match status" value="1"/>
</dbReference>
<keyword evidence="1" id="KW-0732">Signal</keyword>
<evidence type="ECO:0000313" key="4">
    <source>
        <dbReference type="Proteomes" id="UP000319502"/>
    </source>
</evidence>
<dbReference type="OrthoDB" id="9797588at2"/>
<organism evidence="3 4">
    <name type="scientific">Denitromonas halophila</name>
    <dbReference type="NCBI Taxonomy" id="1629404"/>
    <lineage>
        <taxon>Bacteria</taxon>
        <taxon>Pseudomonadati</taxon>
        <taxon>Pseudomonadota</taxon>
        <taxon>Betaproteobacteria</taxon>
        <taxon>Rhodocyclales</taxon>
        <taxon>Zoogloeaceae</taxon>
        <taxon>Denitromonas</taxon>
    </lineage>
</organism>
<dbReference type="EMBL" id="VMNK01000003">
    <property type="protein sequence ID" value="TVO59101.1"/>
    <property type="molecule type" value="Genomic_DNA"/>
</dbReference>
<evidence type="ECO:0000259" key="2">
    <source>
        <dbReference type="Pfam" id="PF11845"/>
    </source>
</evidence>
<feature type="chain" id="PRO_5022177641" evidence="1">
    <location>
        <begin position="23"/>
        <end position="193"/>
    </location>
</feature>
<dbReference type="AlphaFoldDB" id="A0A557R1S2"/>
<protein>
    <submittedName>
        <fullName evidence="3">DUF3365 domain-containing protein</fullName>
    </submittedName>
</protein>
<sequence length="193" mass="20823">MEMRMRSLILCTGLLMAGSAVAQDIDALKLDTREKALPVLPKVVKMMQDTVADKGVAGAIPVCKEKAPALLKARAEELGWTMRRVSLKTRNPERGTPDAWETAQLTSFDLRAAAGEPATALEVGEVVTQADGKSMFRYMRAIPVGDVCLSCHGDPADIAPEIKAELAKTYPQDRATGYSKGQIRGALSVERPL</sequence>
<feature type="signal peptide" evidence="1">
    <location>
        <begin position="1"/>
        <end position="22"/>
    </location>
</feature>
<gene>
    <name evidence="3" type="ORF">FHP91_05490</name>
</gene>
<evidence type="ECO:0000313" key="3">
    <source>
        <dbReference type="EMBL" id="TVO59101.1"/>
    </source>
</evidence>
<feature type="domain" description="Tll0287-like" evidence="2">
    <location>
        <begin position="30"/>
        <end position="192"/>
    </location>
</feature>
<name>A0A557R1S2_9RHOO</name>
<dbReference type="InterPro" id="IPR021796">
    <property type="entry name" value="Tll0287-like_dom"/>
</dbReference>